<dbReference type="InterPro" id="IPR012675">
    <property type="entry name" value="Beta-grasp_dom_sf"/>
</dbReference>
<dbReference type="PANTHER" id="PTHR34472">
    <property type="entry name" value="SULFUR CARRIER PROTEIN THIS"/>
    <property type="match status" value="1"/>
</dbReference>
<evidence type="ECO:0008006" key="3">
    <source>
        <dbReference type="Google" id="ProtNLM"/>
    </source>
</evidence>
<dbReference type="PANTHER" id="PTHR34472:SF1">
    <property type="entry name" value="SULFUR CARRIER PROTEIN THIS"/>
    <property type="match status" value="1"/>
</dbReference>
<dbReference type="RefSeq" id="WP_286304433.1">
    <property type="nucleotide sequence ID" value="NZ_AP027741.1"/>
</dbReference>
<evidence type="ECO:0000313" key="1">
    <source>
        <dbReference type="EMBL" id="GAA0221614.1"/>
    </source>
</evidence>
<reference evidence="1 2" key="1">
    <citation type="journal article" date="2019" name="Int. J. Syst. Evol. Microbiol.">
        <title>The Global Catalogue of Microorganisms (GCM) 10K type strain sequencing project: providing services to taxonomists for standard genome sequencing and annotation.</title>
        <authorList>
            <consortium name="The Broad Institute Genomics Platform"/>
            <consortium name="The Broad Institute Genome Sequencing Center for Infectious Disease"/>
            <person name="Wu L."/>
            <person name="Ma J."/>
        </authorList>
    </citation>
    <scope>NUCLEOTIDE SEQUENCE [LARGE SCALE GENOMIC DNA]</scope>
    <source>
        <strain evidence="1 2">JCM 6886</strain>
    </source>
</reference>
<proteinExistence type="predicted"/>
<keyword evidence="2" id="KW-1185">Reference proteome</keyword>
<name>A0ABN0TH80_9GAMM</name>
<dbReference type="CDD" id="cd00565">
    <property type="entry name" value="Ubl_ThiS"/>
    <property type="match status" value="1"/>
</dbReference>
<gene>
    <name evidence="1" type="ORF">GCM10008964_11360</name>
</gene>
<dbReference type="Pfam" id="PF02597">
    <property type="entry name" value="ThiS"/>
    <property type="match status" value="1"/>
</dbReference>
<dbReference type="SUPFAM" id="SSF54285">
    <property type="entry name" value="MoaD/ThiS"/>
    <property type="match status" value="1"/>
</dbReference>
<comment type="caution">
    <text evidence="1">The sequence shown here is derived from an EMBL/GenBank/DDBJ whole genome shotgun (WGS) entry which is preliminary data.</text>
</comment>
<sequence>MTSNVIVQIQFNGELLDIDAEHTVAQFVEGQQVQGRFVIVINDELLPKSRWQDVVIHDGDRIDIVSPISGG</sequence>
<protein>
    <recommendedName>
        <fullName evidence="3">Thiamine biosynthesis protein ThiS</fullName>
    </recommendedName>
</protein>
<dbReference type="InterPro" id="IPR016155">
    <property type="entry name" value="Mopterin_synth/thiamin_S_b"/>
</dbReference>
<organism evidence="1 2">
    <name type="scientific">Methylophaga marina</name>
    <dbReference type="NCBI Taxonomy" id="45495"/>
    <lineage>
        <taxon>Bacteria</taxon>
        <taxon>Pseudomonadati</taxon>
        <taxon>Pseudomonadota</taxon>
        <taxon>Gammaproteobacteria</taxon>
        <taxon>Thiotrichales</taxon>
        <taxon>Piscirickettsiaceae</taxon>
        <taxon>Methylophaga</taxon>
    </lineage>
</organism>
<dbReference type="NCBIfam" id="TIGR01683">
    <property type="entry name" value="thiS"/>
    <property type="match status" value="1"/>
</dbReference>
<dbReference type="Gene3D" id="3.10.20.30">
    <property type="match status" value="1"/>
</dbReference>
<dbReference type="Proteomes" id="UP001501476">
    <property type="component" value="Unassembled WGS sequence"/>
</dbReference>
<dbReference type="InterPro" id="IPR003749">
    <property type="entry name" value="ThiS/MoaD-like"/>
</dbReference>
<dbReference type="InterPro" id="IPR010035">
    <property type="entry name" value="Thi_S"/>
</dbReference>
<evidence type="ECO:0000313" key="2">
    <source>
        <dbReference type="Proteomes" id="UP001501476"/>
    </source>
</evidence>
<dbReference type="EMBL" id="BAAADG010000004">
    <property type="protein sequence ID" value="GAA0221614.1"/>
    <property type="molecule type" value="Genomic_DNA"/>
</dbReference>
<accession>A0ABN0TH80</accession>